<organism evidence="1 2">
    <name type="scientific">Microbacterium oxydans</name>
    <dbReference type="NCBI Taxonomy" id="82380"/>
    <lineage>
        <taxon>Bacteria</taxon>
        <taxon>Bacillati</taxon>
        <taxon>Actinomycetota</taxon>
        <taxon>Actinomycetes</taxon>
        <taxon>Micrococcales</taxon>
        <taxon>Microbacteriaceae</taxon>
        <taxon>Microbacterium</taxon>
    </lineage>
</organism>
<dbReference type="KEGG" id="moy:CVS54_01297"/>
<dbReference type="EMBL" id="CP031422">
    <property type="protein sequence ID" value="AZS39979.1"/>
    <property type="molecule type" value="Genomic_DNA"/>
</dbReference>
<dbReference type="RefSeq" id="WP_127011977.1">
    <property type="nucleotide sequence ID" value="NZ_CP031422.1"/>
</dbReference>
<evidence type="ECO:0000313" key="2">
    <source>
        <dbReference type="Proteomes" id="UP000274841"/>
    </source>
</evidence>
<evidence type="ECO:0000313" key="1">
    <source>
        <dbReference type="EMBL" id="AZS39979.1"/>
    </source>
</evidence>
<accession>A0A3S9WIR7</accession>
<gene>
    <name evidence="1" type="ORF">CVS54_01297</name>
</gene>
<protein>
    <submittedName>
        <fullName evidence="1">Uncharacterized protein</fullName>
    </submittedName>
</protein>
<sequence>MATYITAGVTTITPRLVDGYESEREGGTIVHPILGRREPDVTLRPAGLDAGKLVLLFDVEADALTARNALSAAGVFRLVSDERTIGMYFVVPEGERLSFRLNDDTRDDWVVEVPFREVTP</sequence>
<proteinExistence type="predicted"/>
<name>A0A3S9WIR7_9MICO</name>
<dbReference type="Proteomes" id="UP000274841">
    <property type="component" value="Chromosome"/>
</dbReference>
<dbReference type="AlphaFoldDB" id="A0A3S9WIR7"/>
<reference evidence="1 2" key="1">
    <citation type="submission" date="2018-08" db="EMBL/GenBank/DDBJ databases">
        <title>Microbacterium oxydans strain HG3.</title>
        <authorList>
            <person name="ORTET P."/>
        </authorList>
    </citation>
    <scope>NUCLEOTIDE SEQUENCE [LARGE SCALE GENOMIC DNA]</scope>
    <source>
        <strain evidence="1 2">HG3</strain>
    </source>
</reference>